<feature type="transmembrane region" description="Helical" evidence="1">
    <location>
        <begin position="113"/>
        <end position="133"/>
    </location>
</feature>
<name>A0A934W585_9MICO</name>
<evidence type="ECO:0000313" key="2">
    <source>
        <dbReference type="EMBL" id="MBK4348225.1"/>
    </source>
</evidence>
<evidence type="ECO:0000256" key="1">
    <source>
        <dbReference type="SAM" id="Phobius"/>
    </source>
</evidence>
<organism evidence="2 3">
    <name type="scientific">Lacisediminihabitans changchengi</name>
    <dbReference type="NCBI Taxonomy" id="2787634"/>
    <lineage>
        <taxon>Bacteria</taxon>
        <taxon>Bacillati</taxon>
        <taxon>Actinomycetota</taxon>
        <taxon>Actinomycetes</taxon>
        <taxon>Micrococcales</taxon>
        <taxon>Microbacteriaceae</taxon>
        <taxon>Lacisediminihabitans</taxon>
    </lineage>
</organism>
<dbReference type="RefSeq" id="WP_200556454.1">
    <property type="nucleotide sequence ID" value="NZ_JAEPES010000004.1"/>
</dbReference>
<keyword evidence="3" id="KW-1185">Reference proteome</keyword>
<feature type="transmembrane region" description="Helical" evidence="1">
    <location>
        <begin position="266"/>
        <end position="286"/>
    </location>
</feature>
<sequence>MTAPAPDRESRASVALGVAGAVLVGVLTATQSRINGEFGRALSDGYLAALISFGSGLVILAIVLAIWAPGRRGLRTVFASVRAGDTPWWYLVGGAAGGFFVLSQGLTGATLGVALFTVAIVCGQTISGLAIDARGLGATGPAPVTITRLVGTVLALVAVTWAVSSQLVGDIPLWMLLLPFLAGLGIGGQQAVNGQVRIISRSALTATFMNFLVGTIVLAVAAIVHESIVGLPAALPSQPWLYLGGLLGTIFIGLSVVVVRATGVLLLGLGSVAGQLVTSVVLDLLLPIPGHVFAWTTLAGTLLTLGAVALAAVPSGTIRAPSRTPRG</sequence>
<feature type="transmembrane region" description="Helical" evidence="1">
    <location>
        <begin position="88"/>
        <end position="107"/>
    </location>
</feature>
<feature type="transmembrane region" description="Helical" evidence="1">
    <location>
        <begin position="46"/>
        <end position="67"/>
    </location>
</feature>
<keyword evidence="1" id="KW-0472">Membrane</keyword>
<protein>
    <submittedName>
        <fullName evidence="2">DMT family transporter</fullName>
    </submittedName>
</protein>
<dbReference type="Proteomes" id="UP000636458">
    <property type="component" value="Unassembled WGS sequence"/>
</dbReference>
<evidence type="ECO:0000313" key="3">
    <source>
        <dbReference type="Proteomes" id="UP000636458"/>
    </source>
</evidence>
<comment type="caution">
    <text evidence="2">The sequence shown here is derived from an EMBL/GenBank/DDBJ whole genome shotgun (WGS) entry which is preliminary data.</text>
</comment>
<feature type="transmembrane region" description="Helical" evidence="1">
    <location>
        <begin position="292"/>
        <end position="313"/>
    </location>
</feature>
<feature type="transmembrane region" description="Helical" evidence="1">
    <location>
        <begin position="240"/>
        <end position="259"/>
    </location>
</feature>
<feature type="transmembrane region" description="Helical" evidence="1">
    <location>
        <begin position="12"/>
        <end position="34"/>
    </location>
</feature>
<feature type="transmembrane region" description="Helical" evidence="1">
    <location>
        <begin position="171"/>
        <end position="192"/>
    </location>
</feature>
<keyword evidence="1" id="KW-0812">Transmembrane</keyword>
<dbReference type="AlphaFoldDB" id="A0A934W585"/>
<dbReference type="PANTHER" id="PTHR34821:SF2">
    <property type="entry name" value="INNER MEMBRANE PROTEIN YDCZ"/>
    <property type="match status" value="1"/>
</dbReference>
<reference evidence="2" key="1">
    <citation type="submission" date="2021-01" db="EMBL/GenBank/DDBJ databases">
        <title>Lacisediminihabitans sp. nov. strain G11-30, isolated from Antarctic Soil.</title>
        <authorList>
            <person name="Li J."/>
        </authorList>
    </citation>
    <scope>NUCLEOTIDE SEQUENCE</scope>
    <source>
        <strain evidence="2">G11-30</strain>
    </source>
</reference>
<gene>
    <name evidence="2" type="ORF">IV501_11315</name>
</gene>
<dbReference type="GO" id="GO:0005886">
    <property type="term" value="C:plasma membrane"/>
    <property type="evidence" value="ECO:0007669"/>
    <property type="project" value="TreeGrafter"/>
</dbReference>
<feature type="transmembrane region" description="Helical" evidence="1">
    <location>
        <begin position="145"/>
        <end position="165"/>
    </location>
</feature>
<dbReference type="InterPro" id="IPR006750">
    <property type="entry name" value="YdcZ"/>
</dbReference>
<dbReference type="Pfam" id="PF04657">
    <property type="entry name" value="DMT_YdcZ"/>
    <property type="match status" value="2"/>
</dbReference>
<feature type="transmembrane region" description="Helical" evidence="1">
    <location>
        <begin position="204"/>
        <end position="228"/>
    </location>
</feature>
<accession>A0A934W585</accession>
<dbReference type="PANTHER" id="PTHR34821">
    <property type="entry name" value="INNER MEMBRANE PROTEIN YDCZ"/>
    <property type="match status" value="1"/>
</dbReference>
<keyword evidence="1" id="KW-1133">Transmembrane helix</keyword>
<dbReference type="EMBL" id="JAEPES010000004">
    <property type="protein sequence ID" value="MBK4348225.1"/>
    <property type="molecule type" value="Genomic_DNA"/>
</dbReference>
<proteinExistence type="predicted"/>